<dbReference type="STRING" id="1777138.AWB77_02001"/>
<sequence>MTEGVTEQIGKQNGTSDTADAGYHRYPARRQEARAAETAIIEATFKGVMSNIEDAAADDQASKTYETRIETHDEPHGEPDPDIEAPAVARTGPLSEAKLFGRQTPPAAAAPADAAPHVSGVAGSSYRALAGLLCSYALLIVGNGLFQTLIPLRILQSGYPTIVIGLIQSCYYAGFILGAVFNRRLIDRIGQHRTFVAFSAAASILALAFGAAQSPWTLGAVRLLTGFAFMGLYTSIESWLNGTVENEKRGQVFGSYAAINYLAVGTGQFLLNVGAGSGGQQFSIAAALFAAAVMPVTLLEGWPVKVADETLHRVPARTWRESVREMMVSAPLAVPGCILAGLIYSSFYAMMPVYLERSGFSTSDLATFMGIALIGALVPQWPMGRLSDKVDRRRLVYYTASISAALSLVLFCFDVRAVTWAATLVYVAVTFTQYGLIVSHVQDRTEAHHRVAISALLLVLFSFGGMTGPALASAMMTIVGPSGLFLFNALSCALLALSARRALGIHLRSSQA</sequence>
<feature type="transmembrane region" description="Helical" evidence="5">
    <location>
        <begin position="194"/>
        <end position="213"/>
    </location>
</feature>
<evidence type="ECO:0000256" key="5">
    <source>
        <dbReference type="SAM" id="Phobius"/>
    </source>
</evidence>
<feature type="transmembrane region" description="Helical" evidence="5">
    <location>
        <begin position="219"/>
        <end position="240"/>
    </location>
</feature>
<dbReference type="InterPro" id="IPR011701">
    <property type="entry name" value="MFS"/>
</dbReference>
<name>A0A158AS31_9BURK</name>
<dbReference type="PROSITE" id="PS50850">
    <property type="entry name" value="MFS"/>
    <property type="match status" value="1"/>
</dbReference>
<dbReference type="PANTHER" id="PTHR23521">
    <property type="entry name" value="TRANSPORTER MFS SUPERFAMILY"/>
    <property type="match status" value="1"/>
</dbReference>
<feature type="compositionally biased region" description="Polar residues" evidence="4">
    <location>
        <begin position="9"/>
        <end position="18"/>
    </location>
</feature>
<feature type="transmembrane region" description="Helical" evidence="5">
    <location>
        <begin position="323"/>
        <end position="345"/>
    </location>
</feature>
<keyword evidence="3 5" id="KW-0472">Membrane</keyword>
<dbReference type="EMBL" id="FCNX02000004">
    <property type="protein sequence ID" value="SAK59837.1"/>
    <property type="molecule type" value="Genomic_DNA"/>
</dbReference>
<evidence type="ECO:0000259" key="6">
    <source>
        <dbReference type="PROSITE" id="PS50850"/>
    </source>
</evidence>
<reference evidence="7" key="1">
    <citation type="submission" date="2016-01" db="EMBL/GenBank/DDBJ databases">
        <authorList>
            <person name="Peeters C."/>
        </authorList>
    </citation>
    <scope>NUCLEOTIDE SEQUENCE</scope>
    <source>
        <strain evidence="7">LMG 29320</strain>
    </source>
</reference>
<dbReference type="Pfam" id="PF07690">
    <property type="entry name" value="MFS_1"/>
    <property type="match status" value="1"/>
</dbReference>
<gene>
    <name evidence="7" type="ORF">AWB77_02001</name>
</gene>
<keyword evidence="2 5" id="KW-1133">Transmembrane helix</keyword>
<evidence type="ECO:0000256" key="4">
    <source>
        <dbReference type="SAM" id="MobiDB-lite"/>
    </source>
</evidence>
<feature type="domain" description="Major facilitator superfamily (MFS) profile" evidence="6">
    <location>
        <begin position="123"/>
        <end position="512"/>
    </location>
</feature>
<evidence type="ECO:0000313" key="8">
    <source>
        <dbReference type="Proteomes" id="UP000054903"/>
    </source>
</evidence>
<dbReference type="Proteomes" id="UP000054903">
    <property type="component" value="Unassembled WGS sequence"/>
</dbReference>
<dbReference type="PANTHER" id="PTHR23521:SF3">
    <property type="entry name" value="MFS TRANSPORTER"/>
    <property type="match status" value="1"/>
</dbReference>
<evidence type="ECO:0000256" key="3">
    <source>
        <dbReference type="ARBA" id="ARBA00023136"/>
    </source>
</evidence>
<evidence type="ECO:0000313" key="7">
    <source>
        <dbReference type="EMBL" id="SAK59837.1"/>
    </source>
</evidence>
<evidence type="ECO:0000256" key="1">
    <source>
        <dbReference type="ARBA" id="ARBA00022692"/>
    </source>
</evidence>
<feature type="transmembrane region" description="Helical" evidence="5">
    <location>
        <begin position="395"/>
        <end position="413"/>
    </location>
</feature>
<proteinExistence type="predicted"/>
<feature type="transmembrane region" description="Helical" evidence="5">
    <location>
        <begin position="365"/>
        <end position="383"/>
    </location>
</feature>
<accession>A0A158AS31</accession>
<dbReference type="InterPro" id="IPR020846">
    <property type="entry name" value="MFS_dom"/>
</dbReference>
<dbReference type="GO" id="GO:0022857">
    <property type="term" value="F:transmembrane transporter activity"/>
    <property type="evidence" value="ECO:0007669"/>
    <property type="project" value="InterPro"/>
</dbReference>
<dbReference type="Gene3D" id="1.20.1250.20">
    <property type="entry name" value="MFS general substrate transporter like domains"/>
    <property type="match status" value="2"/>
</dbReference>
<dbReference type="InterPro" id="IPR036259">
    <property type="entry name" value="MFS_trans_sf"/>
</dbReference>
<feature type="transmembrane region" description="Helical" evidence="5">
    <location>
        <begin position="282"/>
        <end position="302"/>
    </location>
</feature>
<feature type="transmembrane region" description="Helical" evidence="5">
    <location>
        <begin position="419"/>
        <end position="439"/>
    </location>
</feature>
<evidence type="ECO:0000256" key="2">
    <source>
        <dbReference type="ARBA" id="ARBA00022989"/>
    </source>
</evidence>
<dbReference type="SUPFAM" id="SSF103473">
    <property type="entry name" value="MFS general substrate transporter"/>
    <property type="match status" value="1"/>
</dbReference>
<feature type="transmembrane region" description="Helical" evidence="5">
    <location>
        <begin position="129"/>
        <end position="150"/>
    </location>
</feature>
<feature type="region of interest" description="Disordered" evidence="4">
    <location>
        <begin position="1"/>
        <end position="28"/>
    </location>
</feature>
<organism evidence="7 8">
    <name type="scientific">Caballeronia fortuita</name>
    <dbReference type="NCBI Taxonomy" id="1777138"/>
    <lineage>
        <taxon>Bacteria</taxon>
        <taxon>Pseudomonadati</taxon>
        <taxon>Pseudomonadota</taxon>
        <taxon>Betaproteobacteria</taxon>
        <taxon>Burkholderiales</taxon>
        <taxon>Burkholderiaceae</taxon>
        <taxon>Caballeronia</taxon>
    </lineage>
</organism>
<dbReference type="CDD" id="cd17477">
    <property type="entry name" value="MFS_YcaD_like"/>
    <property type="match status" value="1"/>
</dbReference>
<feature type="transmembrane region" description="Helical" evidence="5">
    <location>
        <begin position="478"/>
        <end position="499"/>
    </location>
</feature>
<feature type="transmembrane region" description="Helical" evidence="5">
    <location>
        <begin position="451"/>
        <end position="472"/>
    </location>
</feature>
<comment type="caution">
    <text evidence="7">The sequence shown here is derived from an EMBL/GenBank/DDBJ whole genome shotgun (WGS) entry which is preliminary data.</text>
</comment>
<feature type="transmembrane region" description="Helical" evidence="5">
    <location>
        <begin position="162"/>
        <end position="182"/>
    </location>
</feature>
<protein>
    <submittedName>
        <fullName evidence="7">Major facilitator transporter</fullName>
    </submittedName>
</protein>
<dbReference type="AlphaFoldDB" id="A0A158AS31"/>
<dbReference type="InterPro" id="IPR047200">
    <property type="entry name" value="MFS_YcaD-like"/>
</dbReference>
<feature type="transmembrane region" description="Helical" evidence="5">
    <location>
        <begin position="252"/>
        <end position="270"/>
    </location>
</feature>
<keyword evidence="8" id="KW-1185">Reference proteome</keyword>
<dbReference type="GO" id="GO:0005886">
    <property type="term" value="C:plasma membrane"/>
    <property type="evidence" value="ECO:0007669"/>
    <property type="project" value="TreeGrafter"/>
</dbReference>
<keyword evidence="1 5" id="KW-0812">Transmembrane</keyword>